<sequence>MAITMVFQKIFQTKANFLEPEVMGYDTPELVQEYLYELHFKFLITLLTNNEYRYLELESQTIKNLILPDLGS</sequence>
<accession>A0A9N9G3N0</accession>
<dbReference type="EMBL" id="CAJVPZ010006547">
    <property type="protein sequence ID" value="CAG8574960.1"/>
    <property type="molecule type" value="Genomic_DNA"/>
</dbReference>
<evidence type="ECO:0000313" key="2">
    <source>
        <dbReference type="Proteomes" id="UP000789396"/>
    </source>
</evidence>
<comment type="caution">
    <text evidence="1">The sequence shown here is derived from an EMBL/GenBank/DDBJ whole genome shotgun (WGS) entry which is preliminary data.</text>
</comment>
<dbReference type="AlphaFoldDB" id="A0A9N9G3N0"/>
<dbReference type="Proteomes" id="UP000789396">
    <property type="component" value="Unassembled WGS sequence"/>
</dbReference>
<feature type="non-terminal residue" evidence="1">
    <location>
        <position position="72"/>
    </location>
</feature>
<proteinExistence type="predicted"/>
<name>A0A9N9G3N0_9GLOM</name>
<organism evidence="1 2">
    <name type="scientific">Racocetra fulgida</name>
    <dbReference type="NCBI Taxonomy" id="60492"/>
    <lineage>
        <taxon>Eukaryota</taxon>
        <taxon>Fungi</taxon>
        <taxon>Fungi incertae sedis</taxon>
        <taxon>Mucoromycota</taxon>
        <taxon>Glomeromycotina</taxon>
        <taxon>Glomeromycetes</taxon>
        <taxon>Diversisporales</taxon>
        <taxon>Gigasporaceae</taxon>
        <taxon>Racocetra</taxon>
    </lineage>
</organism>
<reference evidence="1" key="1">
    <citation type="submission" date="2021-06" db="EMBL/GenBank/DDBJ databases">
        <authorList>
            <person name="Kallberg Y."/>
            <person name="Tangrot J."/>
            <person name="Rosling A."/>
        </authorList>
    </citation>
    <scope>NUCLEOTIDE SEQUENCE</scope>
    <source>
        <strain evidence="1">IN212</strain>
    </source>
</reference>
<protein>
    <submittedName>
        <fullName evidence="1">7056_t:CDS:1</fullName>
    </submittedName>
</protein>
<dbReference type="OrthoDB" id="2391056at2759"/>
<gene>
    <name evidence="1" type="ORF">RFULGI_LOCUS5609</name>
</gene>
<evidence type="ECO:0000313" key="1">
    <source>
        <dbReference type="EMBL" id="CAG8574960.1"/>
    </source>
</evidence>
<keyword evidence="2" id="KW-1185">Reference proteome</keyword>